<evidence type="ECO:0000256" key="3">
    <source>
        <dbReference type="SAM" id="SignalP"/>
    </source>
</evidence>
<feature type="compositionally biased region" description="Low complexity" evidence="1">
    <location>
        <begin position="125"/>
        <end position="140"/>
    </location>
</feature>
<dbReference type="Proteomes" id="UP000824540">
    <property type="component" value="Unassembled WGS sequence"/>
</dbReference>
<feature type="signal peptide" evidence="3">
    <location>
        <begin position="1"/>
        <end position="23"/>
    </location>
</feature>
<protein>
    <submittedName>
        <fullName evidence="4">Uncharacterized protein</fullName>
    </submittedName>
</protein>
<feature type="compositionally biased region" description="Polar residues" evidence="1">
    <location>
        <begin position="109"/>
        <end position="124"/>
    </location>
</feature>
<name>A0A8T2PGW1_9TELE</name>
<evidence type="ECO:0000256" key="1">
    <source>
        <dbReference type="SAM" id="MobiDB-lite"/>
    </source>
</evidence>
<keyword evidence="2" id="KW-0812">Transmembrane</keyword>
<comment type="caution">
    <text evidence="4">The sequence shown here is derived from an EMBL/GenBank/DDBJ whole genome shotgun (WGS) entry which is preliminary data.</text>
</comment>
<accession>A0A8T2PGW1</accession>
<reference evidence="4" key="1">
    <citation type="thesis" date="2021" institute="BYU ScholarsArchive" country="Provo, UT, USA">
        <title>Applications of and Algorithms for Genome Assembly and Genomic Analyses with an Emphasis on Marine Teleosts.</title>
        <authorList>
            <person name="Pickett B.D."/>
        </authorList>
    </citation>
    <scope>NUCLEOTIDE SEQUENCE</scope>
    <source>
        <strain evidence="4">HI-2016</strain>
    </source>
</reference>
<feature type="compositionally biased region" description="Low complexity" evidence="1">
    <location>
        <begin position="75"/>
        <end position="99"/>
    </location>
</feature>
<keyword evidence="3" id="KW-0732">Signal</keyword>
<evidence type="ECO:0000313" key="4">
    <source>
        <dbReference type="EMBL" id="KAG9350966.1"/>
    </source>
</evidence>
<feature type="chain" id="PRO_5035749442" evidence="3">
    <location>
        <begin position="24"/>
        <end position="265"/>
    </location>
</feature>
<gene>
    <name evidence="4" type="ORF">JZ751_024855</name>
</gene>
<dbReference type="AlphaFoldDB" id="A0A8T2PGW1"/>
<sequence length="265" mass="26914">MEIKVNLALCVLVVLTCSSHTRGQNTTQLPHISGSALNGSDVATATFAPHSPNVTRGPTPGPTVASTENATIPIASNSTSLNSTATAPPPVVSTTNSSANGTDGVLLASSPQPKPQDNSTLQNETTAAPPNTTAGTSSPAVNSSMVATQSPGGTVHTTTGSLNASSPSSASTTPHVNVALSSAPPTTASTQPATPRNVPSAPNSGTSLDPLLAGLVSVFIIGAAIVSLLIFLKFRQRNSGPEFRRLQDLPMDDMMEDTPLSMFTY</sequence>
<dbReference type="EMBL" id="JAFBMS010000007">
    <property type="protein sequence ID" value="KAG9350966.1"/>
    <property type="molecule type" value="Genomic_DNA"/>
</dbReference>
<dbReference type="OrthoDB" id="8964578at2759"/>
<keyword evidence="5" id="KW-1185">Reference proteome</keyword>
<feature type="transmembrane region" description="Helical" evidence="2">
    <location>
        <begin position="211"/>
        <end position="232"/>
    </location>
</feature>
<evidence type="ECO:0000313" key="5">
    <source>
        <dbReference type="Proteomes" id="UP000824540"/>
    </source>
</evidence>
<feature type="compositionally biased region" description="Low complexity" evidence="1">
    <location>
        <begin position="164"/>
        <end position="195"/>
    </location>
</feature>
<evidence type="ECO:0000256" key="2">
    <source>
        <dbReference type="SAM" id="Phobius"/>
    </source>
</evidence>
<keyword evidence="2" id="KW-1133">Transmembrane helix</keyword>
<feature type="region of interest" description="Disordered" evidence="1">
    <location>
        <begin position="45"/>
        <end position="203"/>
    </location>
</feature>
<proteinExistence type="predicted"/>
<keyword evidence="2" id="KW-0472">Membrane</keyword>
<feature type="compositionally biased region" description="Polar residues" evidence="1">
    <location>
        <begin position="141"/>
        <end position="163"/>
    </location>
</feature>
<organism evidence="4 5">
    <name type="scientific">Albula glossodonta</name>
    <name type="common">roundjaw bonefish</name>
    <dbReference type="NCBI Taxonomy" id="121402"/>
    <lineage>
        <taxon>Eukaryota</taxon>
        <taxon>Metazoa</taxon>
        <taxon>Chordata</taxon>
        <taxon>Craniata</taxon>
        <taxon>Vertebrata</taxon>
        <taxon>Euteleostomi</taxon>
        <taxon>Actinopterygii</taxon>
        <taxon>Neopterygii</taxon>
        <taxon>Teleostei</taxon>
        <taxon>Albuliformes</taxon>
        <taxon>Albulidae</taxon>
        <taxon>Albula</taxon>
    </lineage>
</organism>